<sequence length="143" mass="15562">MSRQTVRSLDSKRVTAELFTLTYGSLVAAIVKDFETDVEINDQLGKIGFNIGLRIVEDYLARGNPGRCADFKETAAAIVKGFKLFLGITPTISKFSAAGDEFSLILDTNPLTDFVDLPPKHSNLLYSNVLAGAIRGALHNVSR</sequence>
<dbReference type="GO" id="GO:0005794">
    <property type="term" value="C:Golgi apparatus"/>
    <property type="evidence" value="ECO:0007669"/>
    <property type="project" value="UniProtKB-SubCell"/>
</dbReference>
<comment type="function">
    <text evidence="8">May play a role in vesicular transport from endoplasmic reticulum to Golgi.</text>
</comment>
<keyword evidence="7 8" id="KW-0333">Golgi apparatus</keyword>
<dbReference type="EMBL" id="LUCH01006195">
    <property type="protein sequence ID" value="KAF5397488.1"/>
    <property type="molecule type" value="Genomic_DNA"/>
</dbReference>
<organism evidence="9 10">
    <name type="scientific">Paragonimus heterotremus</name>
    <dbReference type="NCBI Taxonomy" id="100268"/>
    <lineage>
        <taxon>Eukaryota</taxon>
        <taxon>Metazoa</taxon>
        <taxon>Spiralia</taxon>
        <taxon>Lophotrochozoa</taxon>
        <taxon>Platyhelminthes</taxon>
        <taxon>Trematoda</taxon>
        <taxon>Digenea</taxon>
        <taxon>Plagiorchiida</taxon>
        <taxon>Troglotremata</taxon>
        <taxon>Troglotrematidae</taxon>
        <taxon>Paragonimus</taxon>
    </lineage>
</organism>
<gene>
    <name evidence="9" type="ORF">PHET_09403</name>
</gene>
<keyword evidence="6 8" id="KW-0931">ER-Golgi transport</keyword>
<evidence type="ECO:0000256" key="1">
    <source>
        <dbReference type="ARBA" id="ARBA00004222"/>
    </source>
</evidence>
<evidence type="ECO:0000256" key="6">
    <source>
        <dbReference type="ARBA" id="ARBA00022892"/>
    </source>
</evidence>
<keyword evidence="10" id="KW-1185">Reference proteome</keyword>
<evidence type="ECO:0000256" key="7">
    <source>
        <dbReference type="ARBA" id="ARBA00023034"/>
    </source>
</evidence>
<proteinExistence type="inferred from homology"/>
<comment type="subunit">
    <text evidence="8">Homodimer.</text>
</comment>
<evidence type="ECO:0000256" key="2">
    <source>
        <dbReference type="ARBA" id="ARBA00004240"/>
    </source>
</evidence>
<dbReference type="Pfam" id="PF04051">
    <property type="entry name" value="TRAPP"/>
    <property type="match status" value="1"/>
</dbReference>
<dbReference type="SUPFAM" id="SSF111126">
    <property type="entry name" value="Ligand-binding domain in the NO signalling and Golgi transport"/>
    <property type="match status" value="1"/>
</dbReference>
<dbReference type="GO" id="GO:0005783">
    <property type="term" value="C:endoplasmic reticulum"/>
    <property type="evidence" value="ECO:0007669"/>
    <property type="project" value="UniProtKB-SubCell"/>
</dbReference>
<dbReference type="GO" id="GO:0048193">
    <property type="term" value="P:Golgi vesicle transport"/>
    <property type="evidence" value="ECO:0007669"/>
    <property type="project" value="InterPro"/>
</dbReference>
<evidence type="ECO:0000256" key="8">
    <source>
        <dbReference type="PIRNR" id="PIRNR018293"/>
    </source>
</evidence>
<evidence type="ECO:0000313" key="10">
    <source>
        <dbReference type="Proteomes" id="UP000748531"/>
    </source>
</evidence>
<comment type="caution">
    <text evidence="9">The sequence shown here is derived from an EMBL/GenBank/DDBJ whole genome shotgun (WGS) entry which is preliminary data.</text>
</comment>
<dbReference type="InterPro" id="IPR024096">
    <property type="entry name" value="NO_sig/Golgi_transp_ligand-bd"/>
</dbReference>
<evidence type="ECO:0000313" key="9">
    <source>
        <dbReference type="EMBL" id="KAF5397488.1"/>
    </source>
</evidence>
<keyword evidence="4 8" id="KW-0813">Transport</keyword>
<dbReference type="PIRSF" id="PIRSF018293">
    <property type="entry name" value="TRAPP_I_complex_Bet3"/>
    <property type="match status" value="1"/>
</dbReference>
<evidence type="ECO:0000256" key="5">
    <source>
        <dbReference type="ARBA" id="ARBA00022824"/>
    </source>
</evidence>
<dbReference type="InterPro" id="IPR016721">
    <property type="entry name" value="Bet3"/>
</dbReference>
<dbReference type="Proteomes" id="UP000748531">
    <property type="component" value="Unassembled WGS sequence"/>
</dbReference>
<name>A0A8J4SH08_9TREM</name>
<comment type="similarity">
    <text evidence="3 8">Belongs to the TRAPP small subunits family. BET3 subfamily.</text>
</comment>
<keyword evidence="5" id="KW-0256">Endoplasmic reticulum</keyword>
<dbReference type="GO" id="GO:0030008">
    <property type="term" value="C:TRAPP complex"/>
    <property type="evidence" value="ECO:0007669"/>
    <property type="project" value="InterPro"/>
</dbReference>
<dbReference type="InterPro" id="IPR007194">
    <property type="entry name" value="TRAPP_component"/>
</dbReference>
<dbReference type="OrthoDB" id="10262857at2759"/>
<evidence type="ECO:0000256" key="4">
    <source>
        <dbReference type="ARBA" id="ARBA00022448"/>
    </source>
</evidence>
<comment type="subcellular location">
    <subcellularLocation>
        <location evidence="2">Endoplasmic reticulum</location>
    </subcellularLocation>
    <subcellularLocation>
        <location evidence="1 8">Golgi apparatus</location>
        <location evidence="1 8">cis-Golgi network</location>
    </subcellularLocation>
</comment>
<accession>A0A8J4SH08</accession>
<evidence type="ECO:0000256" key="3">
    <source>
        <dbReference type="ARBA" id="ARBA00006218"/>
    </source>
</evidence>
<protein>
    <recommendedName>
        <fullName evidence="8">Trafficking protein particle complex subunit</fullName>
    </recommendedName>
</protein>
<reference evidence="9" key="1">
    <citation type="submission" date="2019-05" db="EMBL/GenBank/DDBJ databases">
        <title>Annotation for the trematode Paragonimus heterotremus.</title>
        <authorList>
            <person name="Choi Y.-J."/>
        </authorList>
    </citation>
    <scope>NUCLEOTIDE SEQUENCE</scope>
    <source>
        <strain evidence="9">LC</strain>
    </source>
</reference>
<dbReference type="AlphaFoldDB" id="A0A8J4SH08"/>
<dbReference type="PANTHER" id="PTHR13048">
    <property type="entry name" value="TRAFFICKING PROTEIN PARTICLE COMPLEX SUBUNIT 3"/>
    <property type="match status" value="1"/>
</dbReference>
<dbReference type="CDD" id="cd14942">
    <property type="entry name" value="TRAPPC3_bet3"/>
    <property type="match status" value="1"/>
</dbReference>
<dbReference type="Gene3D" id="3.30.1380.20">
    <property type="entry name" value="Trafficking protein particle complex subunit 3"/>
    <property type="match status" value="1"/>
</dbReference>